<evidence type="ECO:0000313" key="7">
    <source>
        <dbReference type="EMBL" id="SKB83287.1"/>
    </source>
</evidence>
<keyword evidence="3" id="KW-0998">Cell outer membrane</keyword>
<sequence>MKLKSLLLILLSFALLNGYAQQTPAAYSVKGIVSDSASRKPADYITVSLKNAAKQVVRTLATKEDGKFAFDKLNAGKYTVTIISVEYVPKVLSVDLTDNTKQVADLGTVLISPKVNQLAAVVVVADKPIIKQEVDKISYDLQADPESKSNTVLDMMRKVPLISVDAEDNILLKGQAGYKILINGKPSSMMERDAKNILKSMPASTIQSIEVITNPPAKYDSEGIAGIINIITNKKVDNGYNASLNASHRFPVGGPGVGGSFSFKQGKFGMSGFGGANASHSPATRASIVRTTTGSTSTSLSQNNGRESDNQSGYFGTELSYEIDSLNLISAQFNVNGNNSDGLSSQNSLLNNSGGIMQTYDLANVNNGHGRGLDGALNYQLGFKKNKARLLTFSYRYFEFNNEQQSSLGVSNRLNYATPDYRQFNESKASEQTFQIDYVHPVKKLNIEAGVKGILRKNNSDFQYLAFNSGNSLFELDPSRTNNFNNSQNVFGAYNSYQYNLKNWGFKAGVRIEETVIDADFISTASSVKQDYFNVTPSINVNRTFKDRSSLNVAYSLRIQRPGIYQLNPFVDRSNPSFETTGNPNLRPSVGNDFRINYNKSKKVSFNASFRVNWIKTMIMPTSAFDPATNITRSSFGNTGKALAYGADFNVNYPVNKVWSLSANGRLIHGQVRGLVNNVEIRNSGLMYGGSVSTTYRLEKGWRLGGNAYLNGPNLSIQGTSNAYIATSLSANKDIVKDKLSFSASVNNPFSKYRTNRVESFGPNFTQTDNNQTYFRGVSTSLNYRFGKLKEAIKKNKRGISNDDVSNGG</sequence>
<accession>A0A1T5EH13</accession>
<evidence type="ECO:0000256" key="4">
    <source>
        <dbReference type="SAM" id="MobiDB-lite"/>
    </source>
</evidence>
<dbReference type="InterPro" id="IPR037066">
    <property type="entry name" value="Plug_dom_sf"/>
</dbReference>
<dbReference type="Proteomes" id="UP000189981">
    <property type="component" value="Unassembled WGS sequence"/>
</dbReference>
<reference evidence="8" key="1">
    <citation type="submission" date="2017-02" db="EMBL/GenBank/DDBJ databases">
        <authorList>
            <person name="Varghese N."/>
            <person name="Submissions S."/>
        </authorList>
    </citation>
    <scope>NUCLEOTIDE SEQUENCE [LARGE SCALE GENOMIC DNA]</scope>
    <source>
        <strain evidence="8">DSM 22385</strain>
    </source>
</reference>
<gene>
    <name evidence="7" type="ORF">SAMN05661099_3010</name>
</gene>
<dbReference type="RefSeq" id="WP_079703518.1">
    <property type="nucleotide sequence ID" value="NZ_FUYR01000003.1"/>
</dbReference>
<dbReference type="PANTHER" id="PTHR40980:SF4">
    <property type="entry name" value="TONB-DEPENDENT RECEPTOR-LIKE BETA-BARREL DOMAIN-CONTAINING PROTEIN"/>
    <property type="match status" value="1"/>
</dbReference>
<dbReference type="GO" id="GO:0009279">
    <property type="term" value="C:cell outer membrane"/>
    <property type="evidence" value="ECO:0007669"/>
    <property type="project" value="UniProtKB-SubCell"/>
</dbReference>
<protein>
    <submittedName>
        <fullName evidence="7">Outer membrane receptor proteins, mostly Fe transport</fullName>
    </submittedName>
</protein>
<feature type="region of interest" description="Disordered" evidence="4">
    <location>
        <begin position="290"/>
        <end position="313"/>
    </location>
</feature>
<dbReference type="InterPro" id="IPR036942">
    <property type="entry name" value="Beta-barrel_TonB_sf"/>
</dbReference>
<dbReference type="InterPro" id="IPR041700">
    <property type="entry name" value="OMP_b-brl_3"/>
</dbReference>
<dbReference type="Pfam" id="PF13620">
    <property type="entry name" value="CarboxypepD_reg"/>
    <property type="match status" value="1"/>
</dbReference>
<dbReference type="Gene3D" id="2.170.130.10">
    <property type="entry name" value="TonB-dependent receptor, plug domain"/>
    <property type="match status" value="1"/>
</dbReference>
<dbReference type="SUPFAM" id="SSF49478">
    <property type="entry name" value="Cna protein B-type domain"/>
    <property type="match status" value="1"/>
</dbReference>
<evidence type="ECO:0000259" key="6">
    <source>
        <dbReference type="Pfam" id="PF14905"/>
    </source>
</evidence>
<evidence type="ECO:0000256" key="5">
    <source>
        <dbReference type="SAM" id="SignalP"/>
    </source>
</evidence>
<feature type="chain" id="PRO_5012459489" evidence="5">
    <location>
        <begin position="21"/>
        <end position="809"/>
    </location>
</feature>
<dbReference type="AlphaFoldDB" id="A0A1T5EH13"/>
<dbReference type="PANTHER" id="PTHR40980">
    <property type="entry name" value="PLUG DOMAIN-CONTAINING PROTEIN"/>
    <property type="match status" value="1"/>
</dbReference>
<proteinExistence type="predicted"/>
<evidence type="ECO:0000256" key="3">
    <source>
        <dbReference type="ARBA" id="ARBA00023237"/>
    </source>
</evidence>
<dbReference type="EMBL" id="FUYR01000003">
    <property type="protein sequence ID" value="SKB83287.1"/>
    <property type="molecule type" value="Genomic_DNA"/>
</dbReference>
<keyword evidence="7" id="KW-0675">Receptor</keyword>
<dbReference type="OrthoDB" id="606851at2"/>
<evidence type="ECO:0000256" key="1">
    <source>
        <dbReference type="ARBA" id="ARBA00004442"/>
    </source>
</evidence>
<keyword evidence="2" id="KW-0472">Membrane</keyword>
<dbReference type="SUPFAM" id="SSF56935">
    <property type="entry name" value="Porins"/>
    <property type="match status" value="1"/>
</dbReference>
<keyword evidence="8" id="KW-1185">Reference proteome</keyword>
<name>A0A1T5EH13_9SPHI</name>
<dbReference type="STRING" id="572036.SAMN05661099_3010"/>
<feature type="domain" description="Outer membrane protein beta-barrel" evidence="6">
    <location>
        <begin position="385"/>
        <end position="784"/>
    </location>
</feature>
<feature type="compositionally biased region" description="Polar residues" evidence="4">
    <location>
        <begin position="302"/>
        <end position="313"/>
    </location>
</feature>
<feature type="signal peptide" evidence="5">
    <location>
        <begin position="1"/>
        <end position="20"/>
    </location>
</feature>
<evidence type="ECO:0000256" key="2">
    <source>
        <dbReference type="ARBA" id="ARBA00023136"/>
    </source>
</evidence>
<dbReference type="Gene3D" id="2.40.170.20">
    <property type="entry name" value="TonB-dependent receptor, beta-barrel domain"/>
    <property type="match status" value="1"/>
</dbReference>
<keyword evidence="5" id="KW-0732">Signal</keyword>
<comment type="subcellular location">
    <subcellularLocation>
        <location evidence="1">Cell outer membrane</location>
    </subcellularLocation>
</comment>
<dbReference type="Gene3D" id="2.60.40.1120">
    <property type="entry name" value="Carboxypeptidase-like, regulatory domain"/>
    <property type="match status" value="1"/>
</dbReference>
<dbReference type="Pfam" id="PF14905">
    <property type="entry name" value="OMP_b-brl_3"/>
    <property type="match status" value="1"/>
</dbReference>
<organism evidence="7 8">
    <name type="scientific">Daejeonella lutea</name>
    <dbReference type="NCBI Taxonomy" id="572036"/>
    <lineage>
        <taxon>Bacteria</taxon>
        <taxon>Pseudomonadati</taxon>
        <taxon>Bacteroidota</taxon>
        <taxon>Sphingobacteriia</taxon>
        <taxon>Sphingobacteriales</taxon>
        <taxon>Sphingobacteriaceae</taxon>
        <taxon>Daejeonella</taxon>
    </lineage>
</organism>
<feature type="compositionally biased region" description="Low complexity" evidence="4">
    <location>
        <begin position="291"/>
        <end position="301"/>
    </location>
</feature>
<evidence type="ECO:0000313" key="8">
    <source>
        <dbReference type="Proteomes" id="UP000189981"/>
    </source>
</evidence>